<dbReference type="EMBL" id="DS989841">
    <property type="protein sequence ID" value="EDX78466.1"/>
    <property type="molecule type" value="Genomic_DNA"/>
</dbReference>
<evidence type="ECO:0000313" key="2">
    <source>
        <dbReference type="Proteomes" id="UP000003835"/>
    </source>
</evidence>
<protein>
    <submittedName>
        <fullName evidence="1">Uncharacterized protein</fullName>
    </submittedName>
</protein>
<accession>B4VHS8</accession>
<dbReference type="AlphaFoldDB" id="B4VHS8"/>
<organism evidence="1 2">
    <name type="scientific">Coleofasciculus chthonoplastes PCC 7420</name>
    <dbReference type="NCBI Taxonomy" id="118168"/>
    <lineage>
        <taxon>Bacteria</taxon>
        <taxon>Bacillati</taxon>
        <taxon>Cyanobacteriota</taxon>
        <taxon>Cyanophyceae</taxon>
        <taxon>Coleofasciculales</taxon>
        <taxon>Coleofasciculaceae</taxon>
        <taxon>Coleofasciculus</taxon>
    </lineage>
</organism>
<gene>
    <name evidence="1" type="ORF">MC7420_7119</name>
</gene>
<proteinExistence type="predicted"/>
<dbReference type="Proteomes" id="UP000003835">
    <property type="component" value="Unassembled WGS sequence"/>
</dbReference>
<reference evidence="1 2" key="1">
    <citation type="submission" date="2008-07" db="EMBL/GenBank/DDBJ databases">
        <authorList>
            <person name="Tandeau de Marsac N."/>
            <person name="Ferriera S."/>
            <person name="Johnson J."/>
            <person name="Kravitz S."/>
            <person name="Beeson K."/>
            <person name="Sutton G."/>
            <person name="Rogers Y.-H."/>
            <person name="Friedman R."/>
            <person name="Frazier M."/>
            <person name="Venter J.C."/>
        </authorList>
    </citation>
    <scope>NUCLEOTIDE SEQUENCE [LARGE SCALE GENOMIC DNA]</scope>
    <source>
        <strain evidence="1 2">PCC 7420</strain>
    </source>
</reference>
<evidence type="ECO:0000313" key="1">
    <source>
        <dbReference type="EMBL" id="EDX78466.1"/>
    </source>
</evidence>
<dbReference type="STRING" id="118168.MC7420_7119"/>
<sequence>MRLSTERFHRTVAFKVRLWVQPKIVDGFNS</sequence>
<keyword evidence="2" id="KW-1185">Reference proteome</keyword>
<name>B4VHS8_9CYAN</name>
<dbReference type="HOGENOM" id="CLU_3402925_0_0_3"/>